<feature type="compositionally biased region" description="Basic and acidic residues" evidence="1">
    <location>
        <begin position="1562"/>
        <end position="1572"/>
    </location>
</feature>
<reference evidence="2 3" key="1">
    <citation type="submission" date="2018-09" db="EMBL/GenBank/DDBJ databases">
        <authorList>
            <person name="Peiro R."/>
            <person name="Begona"/>
            <person name="Cbmso G."/>
            <person name="Lopez M."/>
            <person name="Gonzalez S."/>
        </authorList>
    </citation>
    <scope>NUCLEOTIDE SEQUENCE [LARGE SCALE GENOMIC DNA]</scope>
</reference>
<gene>
    <name evidence="2" type="ORF">LBRM2904_30.1390</name>
</gene>
<feature type="compositionally biased region" description="Polar residues" evidence="1">
    <location>
        <begin position="731"/>
        <end position="740"/>
    </location>
</feature>
<evidence type="ECO:0000313" key="2">
    <source>
        <dbReference type="EMBL" id="SYZ67953.1"/>
    </source>
</evidence>
<dbReference type="EMBL" id="LS997629">
    <property type="protein sequence ID" value="SYZ67953.1"/>
    <property type="molecule type" value="Genomic_DNA"/>
</dbReference>
<feature type="region of interest" description="Disordered" evidence="1">
    <location>
        <begin position="1641"/>
        <end position="1661"/>
    </location>
</feature>
<feature type="compositionally biased region" description="Low complexity" evidence="1">
    <location>
        <begin position="59"/>
        <end position="84"/>
    </location>
</feature>
<feature type="region of interest" description="Disordered" evidence="1">
    <location>
        <begin position="397"/>
        <end position="419"/>
    </location>
</feature>
<accession>A0A3P3ZCK7</accession>
<feature type="compositionally biased region" description="Low complexity" evidence="1">
    <location>
        <begin position="1001"/>
        <end position="1019"/>
    </location>
</feature>
<proteinExistence type="predicted"/>
<sequence length="2177" mass="228726">MPPKHRRAPVKNRSDETQRLSGGEALPFLAAASARRPHHLVSRLYPPWGSGSNEAVHRTSGGTRNTTTTTTKDGASGSAAVASVMMPNRASTKEPNDTAYAPRGRGRAGLPTRVSSNGREKTRPTGVATSSRRTDDRRASAARKRPRSTSTSSFPVPVEVEKRVADSNDDSGVEAVHNSSDGSQRTEAVPCTTEIPPDATQLSTSPSPSLSPLPMLAERRVLKGGDPGGGGAAGEDASHAVEWQRHRLPGVQDPSPSASATATAEEVVLSPVRLSDVVTPQKPPLPCTAVSTVDSKVLFAEEEDEEEEDEERQAWRLNLLNGTSGDTRRLARAQDEIHVLGELSENSSITSARPQALRRSLDASGGGGDDRVPPAGREVTGRDTELRGEPLGVRRIDTTADSGANTVFSDEDDEDDGEARRRTHITYTTPSLQSPSADVGEGGPIPVLEGCTPGAAGAAATLAETLAVQDLSLLPDENGGGATVAVGGVVHSDSCGYTPLLSSSTGQHTPHSAITNEMVLPQLRGGTPGAAAAEEVLLGEGFISPPVKRVTATPQQATQRIGMTTEDGTATRSGAAKAAADASRVHENALSIGGSTSSMTFLPTLPSATPCAVTGIGGENGLRPRVNMPLSYSSADAAASETAEQSAPPPMSRTPSSPSLPPSSLPSTLDDGLWKESAGTTQLDVVDGIAVNSDCSPPHLQLRRRDAPAPLALSVAVAPQEMVPIDPFLSTPPQFKQRSSVRTKDTSGGGGGRMRCVPQPSARRGASKDGHSPATPDFPSHFSLLPTKQSATSDPPTVTGAEVDVQVLRVGTRVEGRWGRQWFPAVISEAPRNGFVQIEWEEDGSLLHVRLREVRLLPGATTAWRASAVSASRESNWNAASVGEAAATEDGHDVLTGTQLVALMDAEDAEESRHEPMPPHIRLSAPCREASPPMTTPTNRQLERSAGKAAERAEEDVAVSALCVGYTHGATRHGADAVSADGIGHSDLGRSAAPSACTANSGSPSRSPAATSRALSPSPGEAHPSSLCIFLPQTVRRDLLQGEGLPPALTSSSPFRYRAGPATELQRRTELQRILHFLTSAGTVLVDSVAQADNIAAQLGDSGEVNATRFTRHPSPLAAEQSHSADSPLMHVSKTASGVIGSGVKRKAVGRVSLPQRSAMSAVAVTSHAQCSAPKYFIFLVSSAAAIVSDLAEESERPNRQHGMLSEVCLAHALGVSAIHASWLWSITPGTTRVKLPTPADQVELLPRAGPEKWTARRDTGTCALSTKALPLPLRFAPLAVKDRWLSAKDVAFVVRDDRMEMWLNVAGATVTAEPAPAPSFDVARESLSRGSSRVSALPCCSSGSPLHSPPLRQSHAERMPDFVYVPDDATVPVDLDRLGSVPVLKVPWLADGIEQHYRHCCNPASTAESVLPTPPLLSSVWGAIPYAKPPKESHVRHRTMLLQSDCMQSSPSSPSVKPRVNEAEGSSRPNGARSNEVAAALTLANERNCPSQYGGDAMPPELVPQLADCREGSADGAAPSAAPPSTSGGSADEGVGDAVGEVRGSVSEEEVLTPRISSGDVQERPPSREAKGLANAGGSSGTAEEKRVDAEVEDDIIPRGVASTRATATILPGAVAPTEPSVCTSHPGIAIGEDYYFTFSAPPPPSSPSPPPHGPPLSSFPLPGLPTATIVLGRVLDLQADAPPSSLLHQHLWAGGAASSLSFSQSQCRCRVTLQLYEPKYVSMHVDPRSGEVVHQTTVCLAQRWLTVPGTSLLYDTAVYVITRAARQHVYYLEEEEGEVTAPAIGDSAYYSHRQQRSVLCAVSAPPTSDPSHSATRTTTETTSPPDFYERRSLSKVALTSSSPVPACSATRWCRPTAPPPGALTSTPPVVDECRHWDALASSGTSEGATRGGSDGVINKRRQRDWALQAAEAMRRTPVSSVLQSPDRGVSAQRESTQRTPEGRASADVSEPQRLTQSTVLGGSGPASRSPAFDLAELGQPPSSVAIAAVGSTSSSLKGCPARQSLQRRVTLGNSPRPVQLITELPLHLGNNTVVLRPNSHISFYPDSSLSFSEHLPGCRSLAAGRDSGLQSHSGNKEDRRGLRQPTLINTARVAERTTGEPVYRNGDGDGPAGSDTKSDTSEEIVVEAPLIGRVELMREVEGVIDIVVHTPQPNSVFGGSRMYRITPGMIVDASP</sequence>
<feature type="region of interest" description="Disordered" evidence="1">
    <location>
        <begin position="44"/>
        <end position="244"/>
    </location>
</feature>
<protein>
    <submittedName>
        <fullName evidence="2">Hypothetical_protein</fullName>
    </submittedName>
</protein>
<feature type="compositionally biased region" description="Polar residues" evidence="1">
    <location>
        <begin position="177"/>
        <end position="186"/>
    </location>
</feature>
<feature type="region of interest" description="Disordered" evidence="1">
    <location>
        <begin position="2064"/>
        <end position="2123"/>
    </location>
</feature>
<feature type="region of interest" description="Disordered" evidence="1">
    <location>
        <begin position="1512"/>
        <end position="1591"/>
    </location>
</feature>
<feature type="region of interest" description="Disordered" evidence="1">
    <location>
        <begin position="345"/>
        <end position="382"/>
    </location>
</feature>
<feature type="compositionally biased region" description="Polar residues" evidence="1">
    <location>
        <begin position="786"/>
        <end position="796"/>
    </location>
</feature>
<feature type="compositionally biased region" description="Pro residues" evidence="1">
    <location>
        <begin position="1642"/>
        <end position="1656"/>
    </location>
</feature>
<feature type="region of interest" description="Disordered" evidence="1">
    <location>
        <begin position="1805"/>
        <end position="1829"/>
    </location>
</feature>
<name>A0A3P3ZCK7_LEIBR</name>
<feature type="compositionally biased region" description="Polar residues" evidence="1">
    <location>
        <begin position="399"/>
        <end position="408"/>
    </location>
</feature>
<evidence type="ECO:0000256" key="1">
    <source>
        <dbReference type="SAM" id="MobiDB-lite"/>
    </source>
</evidence>
<feature type="region of interest" description="Disordered" evidence="1">
    <location>
        <begin position="729"/>
        <end position="798"/>
    </location>
</feature>
<feature type="compositionally biased region" description="Basic residues" evidence="1">
    <location>
        <begin position="1"/>
        <end position="10"/>
    </location>
</feature>
<feature type="compositionally biased region" description="Polar residues" evidence="1">
    <location>
        <begin position="1807"/>
        <end position="1816"/>
    </location>
</feature>
<feature type="region of interest" description="Disordered" evidence="1">
    <location>
        <begin position="633"/>
        <end position="673"/>
    </location>
</feature>
<feature type="compositionally biased region" description="Low complexity" evidence="1">
    <location>
        <begin position="633"/>
        <end position="646"/>
    </location>
</feature>
<organism evidence="2 3">
    <name type="scientific">Leishmania braziliensis MHOM/BR/75/M2904</name>
    <dbReference type="NCBI Taxonomy" id="420245"/>
    <lineage>
        <taxon>Eukaryota</taxon>
        <taxon>Discoba</taxon>
        <taxon>Euglenozoa</taxon>
        <taxon>Kinetoplastea</taxon>
        <taxon>Metakinetoplastina</taxon>
        <taxon>Trypanosomatida</taxon>
        <taxon>Trypanosomatidae</taxon>
        <taxon>Leishmaniinae</taxon>
        <taxon>Leishmania</taxon>
        <taxon>Leishmania braziliensis species complex</taxon>
    </lineage>
</organism>
<feature type="region of interest" description="Disordered" evidence="1">
    <location>
        <begin position="908"/>
        <end position="954"/>
    </location>
</feature>
<feature type="region of interest" description="Disordered" evidence="1">
    <location>
        <begin position="1882"/>
        <end position="1975"/>
    </location>
</feature>
<feature type="compositionally biased region" description="Basic and acidic residues" evidence="1">
    <location>
        <begin position="941"/>
        <end position="952"/>
    </location>
</feature>
<feature type="compositionally biased region" description="Low complexity" evidence="1">
    <location>
        <begin position="202"/>
        <end position="216"/>
    </location>
</feature>
<feature type="compositionally biased region" description="Low complexity" evidence="1">
    <location>
        <begin position="1515"/>
        <end position="1531"/>
    </location>
</feature>
<dbReference type="CDD" id="cd04508">
    <property type="entry name" value="Tudor_SF"/>
    <property type="match status" value="1"/>
</dbReference>
<feature type="region of interest" description="Disordered" evidence="1">
    <location>
        <begin position="1446"/>
        <end position="1475"/>
    </location>
</feature>
<dbReference type="Proteomes" id="UP000319462">
    <property type="component" value="Chromosome 30"/>
</dbReference>
<feature type="region of interest" description="Disordered" evidence="1">
    <location>
        <begin position="1"/>
        <end position="23"/>
    </location>
</feature>
<feature type="compositionally biased region" description="Pro residues" evidence="1">
    <location>
        <begin position="647"/>
        <end position="664"/>
    </location>
</feature>
<evidence type="ECO:0000313" key="3">
    <source>
        <dbReference type="Proteomes" id="UP000319462"/>
    </source>
</evidence>
<feature type="region of interest" description="Disordered" evidence="1">
    <location>
        <begin position="991"/>
        <end position="1023"/>
    </location>
</feature>